<feature type="region of interest" description="Disordered" evidence="1">
    <location>
        <begin position="198"/>
        <end position="242"/>
    </location>
</feature>
<gene>
    <name evidence="2" type="ORF">BDY21DRAFT_75109</name>
</gene>
<accession>A0A6A6NUD9</accession>
<feature type="region of interest" description="Disordered" evidence="1">
    <location>
        <begin position="144"/>
        <end position="178"/>
    </location>
</feature>
<name>A0A6A6NUD9_9PEZI</name>
<proteinExistence type="predicted"/>
<feature type="compositionally biased region" description="Low complexity" evidence="1">
    <location>
        <begin position="198"/>
        <end position="211"/>
    </location>
</feature>
<evidence type="ECO:0000313" key="2">
    <source>
        <dbReference type="EMBL" id="KAF2455390.1"/>
    </source>
</evidence>
<evidence type="ECO:0000256" key="1">
    <source>
        <dbReference type="SAM" id="MobiDB-lite"/>
    </source>
</evidence>
<dbReference type="AlphaFoldDB" id="A0A6A6NUD9"/>
<sequence>MWVWASPFEVQFTTTTSIFSMQLQTLLHIAFLSANRLRRSFLLCRFTSWPSAFRPTTRRTRRTHRCCLAPISPSSASIRTQWAPLYPSKTPRSPAGPATSSPPFLTTPNAVSAAIAAHEHTPHDGADRLCHRRRRADAHFHVHSERALERRRRRAGADQHLARLRPRRHARRHALPDHLRRVQRAPAGLVLDLLAARPPLPQPRAAASPARRPSPRPEPRPRPRPRPRQRPRRRQPRLLLLL</sequence>
<dbReference type="Proteomes" id="UP000799766">
    <property type="component" value="Unassembled WGS sequence"/>
</dbReference>
<reference evidence="2" key="1">
    <citation type="journal article" date="2020" name="Stud. Mycol.">
        <title>101 Dothideomycetes genomes: a test case for predicting lifestyles and emergence of pathogens.</title>
        <authorList>
            <person name="Haridas S."/>
            <person name="Albert R."/>
            <person name="Binder M."/>
            <person name="Bloem J."/>
            <person name="Labutti K."/>
            <person name="Salamov A."/>
            <person name="Andreopoulos B."/>
            <person name="Baker S."/>
            <person name="Barry K."/>
            <person name="Bills G."/>
            <person name="Bluhm B."/>
            <person name="Cannon C."/>
            <person name="Castanera R."/>
            <person name="Culley D."/>
            <person name="Daum C."/>
            <person name="Ezra D."/>
            <person name="Gonzalez J."/>
            <person name="Henrissat B."/>
            <person name="Kuo A."/>
            <person name="Liang C."/>
            <person name="Lipzen A."/>
            <person name="Lutzoni F."/>
            <person name="Magnuson J."/>
            <person name="Mondo S."/>
            <person name="Nolan M."/>
            <person name="Ohm R."/>
            <person name="Pangilinan J."/>
            <person name="Park H.-J."/>
            <person name="Ramirez L."/>
            <person name="Alfaro M."/>
            <person name="Sun H."/>
            <person name="Tritt A."/>
            <person name="Yoshinaga Y."/>
            <person name="Zwiers L.-H."/>
            <person name="Turgeon B."/>
            <person name="Goodwin S."/>
            <person name="Spatafora J."/>
            <person name="Crous P."/>
            <person name="Grigoriev I."/>
        </authorList>
    </citation>
    <scope>NUCLEOTIDE SEQUENCE</scope>
    <source>
        <strain evidence="2">ATCC 16933</strain>
    </source>
</reference>
<organism evidence="2 3">
    <name type="scientific">Lineolata rhizophorae</name>
    <dbReference type="NCBI Taxonomy" id="578093"/>
    <lineage>
        <taxon>Eukaryota</taxon>
        <taxon>Fungi</taxon>
        <taxon>Dikarya</taxon>
        <taxon>Ascomycota</taxon>
        <taxon>Pezizomycotina</taxon>
        <taxon>Dothideomycetes</taxon>
        <taxon>Dothideomycetes incertae sedis</taxon>
        <taxon>Lineolatales</taxon>
        <taxon>Lineolataceae</taxon>
        <taxon>Lineolata</taxon>
    </lineage>
</organism>
<dbReference type="EMBL" id="MU001687">
    <property type="protein sequence ID" value="KAF2455390.1"/>
    <property type="molecule type" value="Genomic_DNA"/>
</dbReference>
<feature type="compositionally biased region" description="Basic residues" evidence="1">
    <location>
        <begin position="162"/>
        <end position="173"/>
    </location>
</feature>
<keyword evidence="3" id="KW-1185">Reference proteome</keyword>
<protein>
    <submittedName>
        <fullName evidence="2">Uncharacterized protein</fullName>
    </submittedName>
</protein>
<evidence type="ECO:0000313" key="3">
    <source>
        <dbReference type="Proteomes" id="UP000799766"/>
    </source>
</evidence>
<feature type="compositionally biased region" description="Basic residues" evidence="1">
    <location>
        <begin position="222"/>
        <end position="236"/>
    </location>
</feature>